<evidence type="ECO:0008006" key="4">
    <source>
        <dbReference type="Google" id="ProtNLM"/>
    </source>
</evidence>
<feature type="transmembrane region" description="Helical" evidence="1">
    <location>
        <begin position="318"/>
        <end position="337"/>
    </location>
</feature>
<accession>A0A074ZG37</accession>
<keyword evidence="1" id="KW-0472">Membrane</keyword>
<dbReference type="FunCoup" id="A0A074ZG37">
    <property type="interactions" value="225"/>
</dbReference>
<keyword evidence="1" id="KW-0812">Transmembrane</keyword>
<organism evidence="2 3">
    <name type="scientific">Aureobasidium subglaciale (strain EXF-2481)</name>
    <name type="common">Aureobasidium pullulans var. subglaciale</name>
    <dbReference type="NCBI Taxonomy" id="1043005"/>
    <lineage>
        <taxon>Eukaryota</taxon>
        <taxon>Fungi</taxon>
        <taxon>Dikarya</taxon>
        <taxon>Ascomycota</taxon>
        <taxon>Pezizomycotina</taxon>
        <taxon>Dothideomycetes</taxon>
        <taxon>Dothideomycetidae</taxon>
        <taxon>Dothideales</taxon>
        <taxon>Saccotheciaceae</taxon>
        <taxon>Aureobasidium</taxon>
    </lineage>
</organism>
<dbReference type="Proteomes" id="UP000030641">
    <property type="component" value="Unassembled WGS sequence"/>
</dbReference>
<dbReference type="RefSeq" id="XP_013346086.1">
    <property type="nucleotide sequence ID" value="XM_013490632.1"/>
</dbReference>
<dbReference type="AlphaFoldDB" id="A0A074ZG37"/>
<gene>
    <name evidence="2" type="ORF">AUEXF2481DRAFT_604812</name>
</gene>
<feature type="transmembrane region" description="Helical" evidence="1">
    <location>
        <begin position="57"/>
        <end position="80"/>
    </location>
</feature>
<dbReference type="GO" id="GO:0055085">
    <property type="term" value="P:transmembrane transport"/>
    <property type="evidence" value="ECO:0007669"/>
    <property type="project" value="InterPro"/>
</dbReference>
<dbReference type="OrthoDB" id="2224262at2759"/>
<reference evidence="2 3" key="1">
    <citation type="journal article" date="2014" name="BMC Genomics">
        <title>Genome sequencing of four Aureobasidium pullulans varieties: biotechnological potential, stress tolerance, and description of new species.</title>
        <authorList>
            <person name="Gostin Ar C."/>
            <person name="Ohm R.A."/>
            <person name="Kogej T."/>
            <person name="Sonjak S."/>
            <person name="Turk M."/>
            <person name="Zajc J."/>
            <person name="Zalar P."/>
            <person name="Grube M."/>
            <person name="Sun H."/>
            <person name="Han J."/>
            <person name="Sharma A."/>
            <person name="Chiniquy J."/>
            <person name="Ngan C.Y."/>
            <person name="Lipzen A."/>
            <person name="Barry K."/>
            <person name="Grigoriev I.V."/>
            <person name="Gunde-Cimerman N."/>
        </authorList>
    </citation>
    <scope>NUCLEOTIDE SEQUENCE [LARGE SCALE GENOMIC DNA]</scope>
    <source>
        <strain evidence="2 3">EXF-2481</strain>
    </source>
</reference>
<evidence type="ECO:0000313" key="2">
    <source>
        <dbReference type="EMBL" id="KEQ97576.1"/>
    </source>
</evidence>
<keyword evidence="1" id="KW-1133">Transmembrane helix</keyword>
<keyword evidence="3" id="KW-1185">Reference proteome</keyword>
<dbReference type="InParanoid" id="A0A074ZG37"/>
<protein>
    <recommendedName>
        <fullName evidence="4">Low affinity iron permease</fullName>
    </recommendedName>
</protein>
<feature type="transmembrane region" description="Helical" evidence="1">
    <location>
        <begin position="284"/>
        <end position="306"/>
    </location>
</feature>
<feature type="transmembrane region" description="Helical" evidence="1">
    <location>
        <begin position="176"/>
        <end position="195"/>
    </location>
</feature>
<dbReference type="InterPro" id="IPR007251">
    <property type="entry name" value="Iron_permease_Fet4"/>
</dbReference>
<feature type="transmembrane region" description="Helical" evidence="1">
    <location>
        <begin position="396"/>
        <end position="416"/>
    </location>
</feature>
<dbReference type="Pfam" id="PF04120">
    <property type="entry name" value="Iron_permease"/>
    <property type="match status" value="2"/>
</dbReference>
<dbReference type="STRING" id="1043005.A0A074ZG37"/>
<dbReference type="OMA" id="WQVVMQD"/>
<dbReference type="HOGENOM" id="CLU_028340_0_0_1"/>
<evidence type="ECO:0000313" key="3">
    <source>
        <dbReference type="Proteomes" id="UP000030641"/>
    </source>
</evidence>
<proteinExistence type="predicted"/>
<evidence type="ECO:0000256" key="1">
    <source>
        <dbReference type="SAM" id="Phobius"/>
    </source>
</evidence>
<dbReference type="EMBL" id="KL584754">
    <property type="protein sequence ID" value="KEQ97576.1"/>
    <property type="molecule type" value="Genomic_DNA"/>
</dbReference>
<sequence length="475" mass="53018">MSRFVNFVTSIGERRGTNEAAPSISLAGKEETQKSITTSAHIDTAKPKLLDRWLDKVVSFSGSNSVLFFTIFVLLVWAFLGIKFGGVTGWQVGISDAQAIINMVFDSLLVREQLNSHTQALVVACHLDSRAGSHKRMLRVLSRMEKPSTGRQGHTTITTELPTEDLLGRICNRVSAWMGHISTVIGYWVCIGIWLAFGSYCNWSNTWFFYINSATSALMIFMLALLGNNRERNKQYLQKCTSLLLTADMSLERKLRDLTGDKIDNEVSCIPAPKVGKIQRAINFYADLVGTLLGIALLSFVLVAWVAIGPVMHFDANWWLLIGTYAGLIGMNDGFVLKNLCDICNRQEDVHYEQRILDDMNLLAILGADKVQEKTTVKPRLDVRLSIAMGDICSHAYTVVAGVICIIGLILTASLMHWNELGQIICNVPPSIIESFFTLILITGHNIGDEQRRADLQRLYETRLELISAVEQWQV</sequence>
<feature type="transmembrane region" description="Helical" evidence="1">
    <location>
        <begin position="428"/>
        <end position="448"/>
    </location>
</feature>
<dbReference type="GeneID" id="25369357"/>
<name>A0A074ZG37_AURSE</name>
<feature type="transmembrane region" description="Helical" evidence="1">
    <location>
        <begin position="207"/>
        <end position="226"/>
    </location>
</feature>